<comment type="similarity">
    <text evidence="2">Belongs to the transposase IS30 family.</text>
</comment>
<sequence>MKAAEALDAKTYFCRPYHSWERGLNENTNGLIRQYFPKGTDFNEISDTQIRRVRQALNSRPRKTLGYKTPNEVFLGRLVRLI</sequence>
<dbReference type="InterPro" id="IPR051917">
    <property type="entry name" value="Transposase-Integrase"/>
</dbReference>
<dbReference type="EMBL" id="CP034670">
    <property type="protein sequence ID" value="AZR59197.1"/>
    <property type="molecule type" value="Genomic_DNA"/>
</dbReference>
<dbReference type="SUPFAM" id="SSF53098">
    <property type="entry name" value="Ribonuclease H-like"/>
    <property type="match status" value="1"/>
</dbReference>
<evidence type="ECO:0000256" key="2">
    <source>
        <dbReference type="ARBA" id="ARBA00006363"/>
    </source>
</evidence>
<dbReference type="InterPro" id="IPR053392">
    <property type="entry name" value="Transposase_IS30-like"/>
</dbReference>
<dbReference type="GO" id="GO:0004803">
    <property type="term" value="F:transposase activity"/>
    <property type="evidence" value="ECO:0007669"/>
    <property type="project" value="InterPro"/>
</dbReference>
<name>A0A3S9SI66_EIKCO</name>
<evidence type="ECO:0000256" key="1">
    <source>
        <dbReference type="ARBA" id="ARBA00002190"/>
    </source>
</evidence>
<dbReference type="AlphaFoldDB" id="A0A3S9SI66"/>
<evidence type="ECO:0000259" key="3">
    <source>
        <dbReference type="PROSITE" id="PS50994"/>
    </source>
</evidence>
<dbReference type="GO" id="GO:0005829">
    <property type="term" value="C:cytosol"/>
    <property type="evidence" value="ECO:0007669"/>
    <property type="project" value="TreeGrafter"/>
</dbReference>
<gene>
    <name evidence="4" type="ORF">ELB75_03630</name>
</gene>
<dbReference type="InterPro" id="IPR036397">
    <property type="entry name" value="RNaseH_sf"/>
</dbReference>
<accession>A0A3S9SI66</accession>
<dbReference type="NCBIfam" id="NF033563">
    <property type="entry name" value="transpos_IS30"/>
    <property type="match status" value="1"/>
</dbReference>
<dbReference type="OrthoDB" id="8584724at2"/>
<dbReference type="InterPro" id="IPR001584">
    <property type="entry name" value="Integrase_cat-core"/>
</dbReference>
<dbReference type="InterPro" id="IPR012337">
    <property type="entry name" value="RNaseH-like_sf"/>
</dbReference>
<evidence type="ECO:0000313" key="4">
    <source>
        <dbReference type="EMBL" id="AZR59197.1"/>
    </source>
</evidence>
<protein>
    <submittedName>
        <fullName evidence="4">IS30 family transposase</fullName>
    </submittedName>
</protein>
<dbReference type="GO" id="GO:0006313">
    <property type="term" value="P:DNA transposition"/>
    <property type="evidence" value="ECO:0007669"/>
    <property type="project" value="InterPro"/>
</dbReference>
<dbReference type="GO" id="GO:0015074">
    <property type="term" value="P:DNA integration"/>
    <property type="evidence" value="ECO:0007669"/>
    <property type="project" value="InterPro"/>
</dbReference>
<dbReference type="Proteomes" id="UP000282435">
    <property type="component" value="Chromosome"/>
</dbReference>
<dbReference type="PROSITE" id="PS50994">
    <property type="entry name" value="INTEGRASE"/>
    <property type="match status" value="1"/>
</dbReference>
<dbReference type="GO" id="GO:0003677">
    <property type="term" value="F:DNA binding"/>
    <property type="evidence" value="ECO:0007669"/>
    <property type="project" value="InterPro"/>
</dbReference>
<dbReference type="Gene3D" id="3.30.420.10">
    <property type="entry name" value="Ribonuclease H-like superfamily/Ribonuclease H"/>
    <property type="match status" value="1"/>
</dbReference>
<dbReference type="PANTHER" id="PTHR10948">
    <property type="entry name" value="TRANSPOSASE"/>
    <property type="match status" value="1"/>
</dbReference>
<feature type="domain" description="Integrase catalytic" evidence="3">
    <location>
        <begin position="1"/>
        <end position="78"/>
    </location>
</feature>
<organism evidence="4 5">
    <name type="scientific">Eikenella corrodens</name>
    <dbReference type="NCBI Taxonomy" id="539"/>
    <lineage>
        <taxon>Bacteria</taxon>
        <taxon>Pseudomonadati</taxon>
        <taxon>Pseudomonadota</taxon>
        <taxon>Betaproteobacteria</taxon>
        <taxon>Neisseriales</taxon>
        <taxon>Neisseriaceae</taxon>
        <taxon>Eikenella</taxon>
    </lineage>
</organism>
<dbReference type="PROSITE" id="PS01043">
    <property type="entry name" value="TRANSPOSASE_IS30"/>
    <property type="match status" value="1"/>
</dbReference>
<evidence type="ECO:0000313" key="5">
    <source>
        <dbReference type="Proteomes" id="UP000282435"/>
    </source>
</evidence>
<dbReference type="InterPro" id="IPR001598">
    <property type="entry name" value="Transposase_IS30_CS"/>
</dbReference>
<dbReference type="PANTHER" id="PTHR10948:SF23">
    <property type="entry name" value="TRANSPOSASE INSI FOR INSERTION SEQUENCE ELEMENT IS30A-RELATED"/>
    <property type="match status" value="1"/>
</dbReference>
<comment type="function">
    <text evidence="1">Required for the transposition of the insertion element.</text>
</comment>
<proteinExistence type="inferred from homology"/>
<reference evidence="4 5" key="1">
    <citation type="submission" date="2018-12" db="EMBL/GenBank/DDBJ databases">
        <title>Genome sequencing of Eikenella corrodens KCOM 3110 (= JS217).</title>
        <authorList>
            <person name="Koo J.-K."/>
            <person name="Park S.-N."/>
            <person name="Lim Y.K."/>
        </authorList>
    </citation>
    <scope>NUCLEOTIDE SEQUENCE [LARGE SCALE GENOMIC DNA]</scope>
    <source>
        <strain evidence="4 5">KCOM 3110</strain>
    </source>
</reference>